<reference evidence="2" key="1">
    <citation type="submission" date="2021-07" db="EMBL/GenBank/DDBJ databases">
        <authorList>
            <person name="Durling M."/>
        </authorList>
    </citation>
    <scope>NUCLEOTIDE SEQUENCE</scope>
</reference>
<organism evidence="2 3">
    <name type="scientific">Hymenoscyphus fraxineus</name>
    <dbReference type="NCBI Taxonomy" id="746836"/>
    <lineage>
        <taxon>Eukaryota</taxon>
        <taxon>Fungi</taxon>
        <taxon>Dikarya</taxon>
        <taxon>Ascomycota</taxon>
        <taxon>Pezizomycotina</taxon>
        <taxon>Leotiomycetes</taxon>
        <taxon>Helotiales</taxon>
        <taxon>Helotiaceae</taxon>
        <taxon>Hymenoscyphus</taxon>
    </lineage>
</organism>
<evidence type="ECO:0000313" key="3">
    <source>
        <dbReference type="Proteomes" id="UP000696280"/>
    </source>
</evidence>
<evidence type="ECO:0000256" key="1">
    <source>
        <dbReference type="SAM" id="SignalP"/>
    </source>
</evidence>
<proteinExistence type="predicted"/>
<dbReference type="EMBL" id="CAJVRL010000103">
    <property type="protein sequence ID" value="CAG8960736.1"/>
    <property type="molecule type" value="Genomic_DNA"/>
</dbReference>
<dbReference type="PANTHER" id="PTHR42047">
    <property type="entry name" value="PROTEIN, PUTATIVE (AFU_ORTHOLOGUE AFUA_6G03560)-RELATED"/>
    <property type="match status" value="1"/>
</dbReference>
<comment type="caution">
    <text evidence="2">The sequence shown here is derived from an EMBL/GenBank/DDBJ whole genome shotgun (WGS) entry which is preliminary data.</text>
</comment>
<dbReference type="InterPro" id="IPR052820">
    <property type="entry name" value="PhiA_domain"/>
</dbReference>
<sequence length="210" mass="21911">MKFFISLLPLAAIAAAQGTQDSTLAEDGLVPATLVAPTGDFTLGVWNPMNAWTGKTVNAVAGGFFVGKRANTTSCPTAVEGLDCALFPGNQTVLTTGGEGTLFLSVAVPGGQQVYVAPSGALGYTPPHTTSKPEGSIVDGFLRYQSQAGGAPIPLSFQDRAFKACPVANEEGVFQIYAQSVGNPEDGSHEDECVYVQLRTYPGSINAWQY</sequence>
<accession>A0A9N9L921</accession>
<keyword evidence="1" id="KW-0732">Signal</keyword>
<dbReference type="AlphaFoldDB" id="A0A9N9L921"/>
<name>A0A9N9L921_9HELO</name>
<keyword evidence="3" id="KW-1185">Reference proteome</keyword>
<gene>
    <name evidence="2" type="ORF">HYFRA_00002272</name>
</gene>
<dbReference type="Proteomes" id="UP000696280">
    <property type="component" value="Unassembled WGS sequence"/>
</dbReference>
<dbReference type="PANTHER" id="PTHR42047:SF1">
    <property type="entry name" value="PROTEIN, PUTATIVE (AFU_ORTHOLOGUE AFUA_6G03560)-RELATED"/>
    <property type="match status" value="1"/>
</dbReference>
<feature type="chain" id="PRO_5040447717" evidence="1">
    <location>
        <begin position="19"/>
        <end position="210"/>
    </location>
</feature>
<evidence type="ECO:0000313" key="2">
    <source>
        <dbReference type="EMBL" id="CAG8960736.1"/>
    </source>
</evidence>
<dbReference type="OrthoDB" id="5430620at2759"/>
<protein>
    <submittedName>
        <fullName evidence="2">Uncharacterized protein</fullName>
    </submittedName>
</protein>
<feature type="signal peptide" evidence="1">
    <location>
        <begin position="1"/>
        <end position="18"/>
    </location>
</feature>